<name>A0AAU8JTF5_9ACTN</name>
<proteinExistence type="predicted"/>
<dbReference type="InterPro" id="IPR013320">
    <property type="entry name" value="ConA-like_dom_sf"/>
</dbReference>
<evidence type="ECO:0000259" key="5">
    <source>
        <dbReference type="SMART" id="SM00560"/>
    </source>
</evidence>
<dbReference type="PROSITE" id="PS50231">
    <property type="entry name" value="RICIN_B_LECTIN"/>
    <property type="match status" value="1"/>
</dbReference>
<accession>A0AAU8JTF5</accession>
<dbReference type="PANTHER" id="PTHR46943:SF1">
    <property type="entry name" value="PENTRAXIN-RELATED PROTEIN PTX3"/>
    <property type="match status" value="1"/>
</dbReference>
<dbReference type="SMART" id="SM00560">
    <property type="entry name" value="LamGL"/>
    <property type="match status" value="1"/>
</dbReference>
<evidence type="ECO:0000256" key="3">
    <source>
        <dbReference type="SAM" id="MobiDB-lite"/>
    </source>
</evidence>
<dbReference type="Pfam" id="PF00652">
    <property type="entry name" value="Ricin_B_lectin"/>
    <property type="match status" value="1"/>
</dbReference>
<protein>
    <submittedName>
        <fullName evidence="6">LamG-like jellyroll fold domain-containing protein</fullName>
    </submittedName>
</protein>
<dbReference type="SUPFAM" id="SSF50370">
    <property type="entry name" value="Ricin B-like lectins"/>
    <property type="match status" value="1"/>
</dbReference>
<organism evidence="6">
    <name type="scientific">Kitasatospora camelliae</name>
    <dbReference type="NCBI Taxonomy" id="3156397"/>
    <lineage>
        <taxon>Bacteria</taxon>
        <taxon>Bacillati</taxon>
        <taxon>Actinomycetota</taxon>
        <taxon>Actinomycetes</taxon>
        <taxon>Kitasatosporales</taxon>
        <taxon>Streptomycetaceae</taxon>
        <taxon>Kitasatospora</taxon>
    </lineage>
</organism>
<dbReference type="KEGG" id="kcm:ABWK59_09490"/>
<dbReference type="Pfam" id="PF13385">
    <property type="entry name" value="Laminin_G_3"/>
    <property type="match status" value="1"/>
</dbReference>
<feature type="region of interest" description="Disordered" evidence="3">
    <location>
        <begin position="40"/>
        <end position="64"/>
    </location>
</feature>
<feature type="domain" description="Ricin B lectin" evidence="4">
    <location>
        <begin position="927"/>
        <end position="1057"/>
    </location>
</feature>
<evidence type="ECO:0000259" key="4">
    <source>
        <dbReference type="SMART" id="SM00458"/>
    </source>
</evidence>
<dbReference type="Gene3D" id="2.60.120.200">
    <property type="match status" value="1"/>
</dbReference>
<dbReference type="PANTHER" id="PTHR46943">
    <property type="entry name" value="PENTRAXIN-RELATED PROTEIN PTX3"/>
    <property type="match status" value="1"/>
</dbReference>
<dbReference type="InterPro" id="IPR035992">
    <property type="entry name" value="Ricin_B-like_lectins"/>
</dbReference>
<gene>
    <name evidence="6" type="ORF">ABWK59_09490</name>
</gene>
<dbReference type="SUPFAM" id="SSF49899">
    <property type="entry name" value="Concanavalin A-like lectins/glucanases"/>
    <property type="match status" value="1"/>
</dbReference>
<dbReference type="InterPro" id="IPR042837">
    <property type="entry name" value="PTX3"/>
</dbReference>
<reference evidence="6" key="1">
    <citation type="submission" date="2024-06" db="EMBL/GenBank/DDBJ databases">
        <title>The genome sequences of Kitasatospora sp. strain HUAS MG31.</title>
        <authorList>
            <person name="Mo P."/>
        </authorList>
    </citation>
    <scope>NUCLEOTIDE SEQUENCE</scope>
    <source>
        <strain evidence="6">HUAS MG31</strain>
    </source>
</reference>
<keyword evidence="1" id="KW-0732">Signal</keyword>
<dbReference type="EMBL" id="CP159872">
    <property type="protein sequence ID" value="XCM79142.1"/>
    <property type="molecule type" value="Genomic_DNA"/>
</dbReference>
<dbReference type="Gene3D" id="2.80.10.50">
    <property type="match status" value="1"/>
</dbReference>
<dbReference type="CDD" id="cd23451">
    <property type="entry name" value="beta-trefoil_Ricin_laminarinase"/>
    <property type="match status" value="1"/>
</dbReference>
<dbReference type="InterPro" id="IPR006558">
    <property type="entry name" value="LamG-like"/>
</dbReference>
<sequence>MSTQTSLTVANPDGTLTRTDHHQPVRVRRNNAWTPVDATLVRNPDGSWSPRATPSGVQLSGGGSGPLATFTDGKGRSLALTLPFVLPAPTVSGDSVRYAEVLPGVDLNATVTDQGAFREVLVVRDAKAAANPALRNLRLATTTKGLTAGADQDGNITAKADDGTLVFTAPTPVMWDSSTGPAAARNEGKARSAPAGGEPARPGQAADSRATVDTAGSGHSSDKGPGDHARISAIKVAADATSLTLTPDAAQLASPDTVWPVYIDPYVSPAPGGTNHYLEVQEGCAGPGPFDVAQPYGEGVGYQHFTSRCYGLERSFYEFDTSNLNGSMVVSKSTMYLTETHGADNGCDKTWPLTLQFTGAISNGMGWPGPAAAYNIATQNVLSAGDMGACGYRQVTFDVTDTVRSRLGASNLTFGLVGNESKYATNYGFMRFSTNPYIETVFDIAPNVPDQLGTTPASQNPASPACAGGNAGWIGESGSTNGKSNITLNARLTTPMNGVNLWAQFHVWDNMTNNGSGSPADASWPSSNWVASGSTVYANIGGLVADGHTYGWNVVAQDGTLGSPGSPYCYFSVDLTPPSVPTVGGSAVFPPLGSGTAPTGHAGDRATVKVTANDPTPAGCSLAACVSSGVHRFEYALDTNIPGNGATYKPAVPAGNGTATADIPIDVNTTQWGTHTLFVRAVDAAGNTRGTVGQYSFFAPWNPATKVIPGDLTTDGIPDLAATTADGNLVLIRGNSDPAAIPEQASTAGQSPEGNSWTDYLVTHRGSAWTTVDDLFAYSKSTHRLYLYKNDATSGGTPGHFSNTANVTQILTSGSCPAKGSDGTWNKVTQILAAGKLARVADAPDLITVDNKELWYYPGSKQAGCYLNSGVKIGTGDWSNVTLLAPGTVGGVPTLWARDNATGAVTSFPLTFSGGVPTTNVTAPVRAPLVSGILDSAGKNMCADVRYAGTEDGTAVEMYACNGSAAQTFTLGADNTVHALGKCLDVRQGQMVNGTLVQLWTCNNTPAQRWVAGPQPGTLMVAGTTKCLDDPGSSNTSKTQLTIWECRGTPNQVWAATTPGNTLPAAQQVLPVGAGDPRSDAASPGDVDGDGFADLYVASVDGEITRYPGAAPVNGLAQFKAPVVLGSVHQVSERWKLTDAKSTVSAVNNLTVTGGSLVADPARGTVLSLPGTAGSSAATASKVVRTDLSYAVSAWAYLTANGGYATVVGQAGTNVNSFYLTYASGPNAWMYTAPSNDSTSPTSYATVLDTEPAALNTWTHLVAVYDAGTSTMSLYVNGRLKGTAVNTSLWPATGPLVIGNATNSNPFPGRISDVQIWSSALSPSAVSALDGDRPVLTQLS</sequence>
<dbReference type="RefSeq" id="WP_354639562.1">
    <property type="nucleotide sequence ID" value="NZ_CP159872.1"/>
</dbReference>
<feature type="domain" description="LamG-like jellyroll fold" evidence="5">
    <location>
        <begin position="1188"/>
        <end position="1324"/>
    </location>
</feature>
<evidence type="ECO:0000256" key="2">
    <source>
        <dbReference type="ARBA" id="ARBA00023157"/>
    </source>
</evidence>
<evidence type="ECO:0000313" key="6">
    <source>
        <dbReference type="EMBL" id="XCM79142.1"/>
    </source>
</evidence>
<evidence type="ECO:0000256" key="1">
    <source>
        <dbReference type="ARBA" id="ARBA00022729"/>
    </source>
</evidence>
<dbReference type="GO" id="GO:0006955">
    <property type="term" value="P:immune response"/>
    <property type="evidence" value="ECO:0007669"/>
    <property type="project" value="InterPro"/>
</dbReference>
<keyword evidence="2" id="KW-1015">Disulfide bond</keyword>
<dbReference type="SMART" id="SM00458">
    <property type="entry name" value="RICIN"/>
    <property type="match status" value="1"/>
</dbReference>
<dbReference type="InterPro" id="IPR000772">
    <property type="entry name" value="Ricin_B_lectin"/>
</dbReference>
<feature type="region of interest" description="Disordered" evidence="3">
    <location>
        <begin position="171"/>
        <end position="228"/>
    </location>
</feature>